<evidence type="ECO:0000313" key="2">
    <source>
        <dbReference type="Proteomes" id="UP000199652"/>
    </source>
</evidence>
<protein>
    <submittedName>
        <fullName evidence="1">Uncharacterized protein</fullName>
    </submittedName>
</protein>
<accession>A0A1H3BI46</accession>
<dbReference type="Proteomes" id="UP000199652">
    <property type="component" value="Unassembled WGS sequence"/>
</dbReference>
<sequence length="85" mass="9694">MPRITSKCKNKECGNYINDIPNGCRALRSLPKCECKFAGTHHDAVDADKKSYLEDRTKNMLSPEAYIRSKQWVVATAEELYEALK</sequence>
<organism evidence="1 2">
    <name type="scientific">Eubacterium barkeri</name>
    <name type="common">Clostridium barkeri</name>
    <dbReference type="NCBI Taxonomy" id="1528"/>
    <lineage>
        <taxon>Bacteria</taxon>
        <taxon>Bacillati</taxon>
        <taxon>Bacillota</taxon>
        <taxon>Clostridia</taxon>
        <taxon>Eubacteriales</taxon>
        <taxon>Eubacteriaceae</taxon>
        <taxon>Eubacterium</taxon>
    </lineage>
</organism>
<gene>
    <name evidence="1" type="ORF">SAMN04488579_10289</name>
</gene>
<reference evidence="2" key="1">
    <citation type="submission" date="2016-10" db="EMBL/GenBank/DDBJ databases">
        <authorList>
            <person name="Varghese N."/>
            <person name="Submissions S."/>
        </authorList>
    </citation>
    <scope>NUCLEOTIDE SEQUENCE [LARGE SCALE GENOMIC DNA]</scope>
    <source>
        <strain evidence="2">VPI 5359</strain>
    </source>
</reference>
<dbReference type="AlphaFoldDB" id="A0A1H3BI46"/>
<dbReference type="STRING" id="1528.SAMN04488579_10289"/>
<evidence type="ECO:0000313" key="1">
    <source>
        <dbReference type="EMBL" id="SDX41606.1"/>
    </source>
</evidence>
<name>A0A1H3BI46_EUBBA</name>
<keyword evidence="2" id="KW-1185">Reference proteome</keyword>
<dbReference type="RefSeq" id="WP_090242794.1">
    <property type="nucleotide sequence ID" value="NZ_FNOU01000002.1"/>
</dbReference>
<proteinExistence type="predicted"/>
<dbReference type="EMBL" id="FNOU01000002">
    <property type="protein sequence ID" value="SDX41606.1"/>
    <property type="molecule type" value="Genomic_DNA"/>
</dbReference>